<protein>
    <recommendedName>
        <fullName evidence="3">Thioesterase/thiol ester dehydrase-isomerase</fullName>
    </recommendedName>
</protein>
<dbReference type="AlphaFoldDB" id="A0A6A5K7C1"/>
<dbReference type="OrthoDB" id="3257538at2759"/>
<dbReference type="GO" id="GO:0005739">
    <property type="term" value="C:mitochondrion"/>
    <property type="evidence" value="ECO:0007669"/>
    <property type="project" value="TreeGrafter"/>
</dbReference>
<dbReference type="FunFam" id="3.10.129.10:FF:000103">
    <property type="entry name" value="WGS project CABT00000000 data, contig 2.1"/>
    <property type="match status" value="1"/>
</dbReference>
<evidence type="ECO:0000313" key="2">
    <source>
        <dbReference type="Proteomes" id="UP000800040"/>
    </source>
</evidence>
<reference evidence="1" key="1">
    <citation type="submission" date="2020-01" db="EMBL/GenBank/DDBJ databases">
        <authorList>
            <consortium name="DOE Joint Genome Institute"/>
            <person name="Haridas S."/>
            <person name="Albert R."/>
            <person name="Binder M."/>
            <person name="Bloem J."/>
            <person name="Labutti K."/>
            <person name="Salamov A."/>
            <person name="Andreopoulos B."/>
            <person name="Baker S.E."/>
            <person name="Barry K."/>
            <person name="Bills G."/>
            <person name="Bluhm B.H."/>
            <person name="Cannon C."/>
            <person name="Castanera R."/>
            <person name="Culley D.E."/>
            <person name="Daum C."/>
            <person name="Ezra D."/>
            <person name="Gonzalez J.B."/>
            <person name="Henrissat B."/>
            <person name="Kuo A."/>
            <person name="Liang C."/>
            <person name="Lipzen A."/>
            <person name="Lutzoni F."/>
            <person name="Magnuson J."/>
            <person name="Mondo S."/>
            <person name="Nolan M."/>
            <person name="Ohm R."/>
            <person name="Pangilinan J."/>
            <person name="Park H.-J."/>
            <person name="Ramirez L."/>
            <person name="Alfaro M."/>
            <person name="Sun H."/>
            <person name="Tritt A."/>
            <person name="Yoshinaga Y."/>
            <person name="Zwiers L.-H."/>
            <person name="Turgeon B.G."/>
            <person name="Goodwin S.B."/>
            <person name="Spatafora J.W."/>
            <person name="Crous P.W."/>
            <person name="Grigoriev I.V."/>
        </authorList>
    </citation>
    <scope>NUCLEOTIDE SEQUENCE</scope>
    <source>
        <strain evidence="1">P77</strain>
    </source>
</reference>
<evidence type="ECO:0008006" key="3">
    <source>
        <dbReference type="Google" id="ProtNLM"/>
    </source>
</evidence>
<dbReference type="InterPro" id="IPR029069">
    <property type="entry name" value="HotDog_dom_sf"/>
</dbReference>
<sequence length="332" mass="37489">MAEISRRFFTSTCRCFRHSSETPASAAEACTELLDRYQNGPVSIRKQILDANQLQLLSITLGRTPTSFNPPPEGTPVPPGYHLVYFTPSILESELGSDGTDRNVSPLAPFTRRMWAGGELKWNQDRNAFLRIGQEVRETTKLLSASPKKSRNGGEMLVVGVEKTLSNAHGIALTDRRSWVFQSAFMPENAVKVSPTPERTPLPTSKHQRDFCQSVTSLFRFSALTFNGHKIHYLPEWCRSVEGHRNAVVHGPLNLINMLDFWRDTSRNGDTEAVPRSIAYRAMSPLYVDEDYRILLEKENGEVRVEGGERSEWRAEIWDSFGQQSMKGTIVE</sequence>
<dbReference type="Gene3D" id="3.10.129.10">
    <property type="entry name" value="Hotdog Thioesterase"/>
    <property type="match status" value="1"/>
</dbReference>
<dbReference type="InterPro" id="IPR052741">
    <property type="entry name" value="Mitochondrial_HTD2"/>
</dbReference>
<organism evidence="1 2">
    <name type="scientific">Decorospora gaudefroyi</name>
    <dbReference type="NCBI Taxonomy" id="184978"/>
    <lineage>
        <taxon>Eukaryota</taxon>
        <taxon>Fungi</taxon>
        <taxon>Dikarya</taxon>
        <taxon>Ascomycota</taxon>
        <taxon>Pezizomycotina</taxon>
        <taxon>Dothideomycetes</taxon>
        <taxon>Pleosporomycetidae</taxon>
        <taxon>Pleosporales</taxon>
        <taxon>Pleosporineae</taxon>
        <taxon>Pleosporaceae</taxon>
        <taxon>Decorospora</taxon>
    </lineage>
</organism>
<evidence type="ECO:0000313" key="1">
    <source>
        <dbReference type="EMBL" id="KAF1830374.1"/>
    </source>
</evidence>
<gene>
    <name evidence="1" type="ORF">BDW02DRAFT_573070</name>
</gene>
<dbReference type="PANTHER" id="PTHR28152:SF2">
    <property type="entry name" value="N-TERMINAL OF MAOC-LIKE DEHYDRATASE DOMAIN-CONTAINING PROTEIN"/>
    <property type="match status" value="1"/>
</dbReference>
<accession>A0A6A5K7C1</accession>
<name>A0A6A5K7C1_9PLEO</name>
<dbReference type="Proteomes" id="UP000800040">
    <property type="component" value="Unassembled WGS sequence"/>
</dbReference>
<proteinExistence type="predicted"/>
<dbReference type="PANTHER" id="PTHR28152">
    <property type="entry name" value="HYDROXYACYL-THIOESTER DEHYDRATASE TYPE 2, MITOCHONDRIAL"/>
    <property type="match status" value="1"/>
</dbReference>
<dbReference type="EMBL" id="ML975398">
    <property type="protein sequence ID" value="KAF1830374.1"/>
    <property type="molecule type" value="Genomic_DNA"/>
</dbReference>
<dbReference type="SUPFAM" id="SSF54637">
    <property type="entry name" value="Thioesterase/thiol ester dehydrase-isomerase"/>
    <property type="match status" value="1"/>
</dbReference>
<dbReference type="GO" id="GO:0019171">
    <property type="term" value="F:(3R)-hydroxyacyl-[acyl-carrier-protein] dehydratase activity"/>
    <property type="evidence" value="ECO:0007669"/>
    <property type="project" value="TreeGrafter"/>
</dbReference>
<keyword evidence="2" id="KW-1185">Reference proteome</keyword>